<protein>
    <recommendedName>
        <fullName evidence="3">Transport and Golgi organization protein 2</fullName>
    </recommendedName>
</protein>
<dbReference type="RefSeq" id="WP_229784315.1">
    <property type="nucleotide sequence ID" value="NZ_BMQB01000012.1"/>
</dbReference>
<dbReference type="Pfam" id="PF05742">
    <property type="entry name" value="TANGO2"/>
    <property type="match status" value="1"/>
</dbReference>
<dbReference type="InterPro" id="IPR008551">
    <property type="entry name" value="TANGO2"/>
</dbReference>
<evidence type="ECO:0008006" key="3">
    <source>
        <dbReference type="Google" id="ProtNLM"/>
    </source>
</evidence>
<comment type="caution">
    <text evidence="1">The sequence shown here is derived from an EMBL/GenBank/DDBJ whole genome shotgun (WGS) entry which is preliminary data.</text>
</comment>
<keyword evidence="2" id="KW-1185">Reference proteome</keyword>
<reference evidence="1" key="1">
    <citation type="journal article" date="2014" name="Int. J. Syst. Evol. Microbiol.">
        <title>Complete genome sequence of Corynebacterium casei LMG S-19264T (=DSM 44701T), isolated from a smear-ripened cheese.</title>
        <authorList>
            <consortium name="US DOE Joint Genome Institute (JGI-PGF)"/>
            <person name="Walter F."/>
            <person name="Albersmeier A."/>
            <person name="Kalinowski J."/>
            <person name="Ruckert C."/>
        </authorList>
    </citation>
    <scope>NUCLEOTIDE SEQUENCE</scope>
    <source>
        <strain evidence="1">JCM 3090</strain>
    </source>
</reference>
<dbReference type="AlphaFoldDB" id="A0A8J3FEE7"/>
<reference evidence="1" key="2">
    <citation type="submission" date="2020-09" db="EMBL/GenBank/DDBJ databases">
        <authorList>
            <person name="Sun Q."/>
            <person name="Ohkuma M."/>
        </authorList>
    </citation>
    <scope>NUCLEOTIDE SEQUENCE</scope>
    <source>
        <strain evidence="1">JCM 3090</strain>
    </source>
</reference>
<evidence type="ECO:0000313" key="1">
    <source>
        <dbReference type="EMBL" id="GGK08051.1"/>
    </source>
</evidence>
<dbReference type="EMBL" id="BMQB01000012">
    <property type="protein sequence ID" value="GGK08051.1"/>
    <property type="molecule type" value="Genomic_DNA"/>
</dbReference>
<evidence type="ECO:0000313" key="2">
    <source>
        <dbReference type="Proteomes" id="UP000649739"/>
    </source>
</evidence>
<accession>A0A8J3FEE7</accession>
<proteinExistence type="predicted"/>
<sequence>MTAPAGPAWLDRPVCTVVVSLEPGAARPLLLVAVRDELLARPWLPPGPHWPAYPGLRGGRDLRSGGTWLAVDPPRRRVACVLNGRGRTPDGPLRTRGELPLRAAAGAPPPAGAFAPFHLLTADPAAATLTTWDGVRRHTVAVPPGLTVITNDGLDPGHPRAAYLAPLLARADRPDPAPGVPPAAAWAPWLSIVADGAHAPDDPAALIRRHTLPDGTAYGSGSLTLLAAGPTGLTWSFAAIDDPADPLAALHDVPTG</sequence>
<dbReference type="Proteomes" id="UP000649739">
    <property type="component" value="Unassembled WGS sequence"/>
</dbReference>
<organism evidence="1 2">
    <name type="scientific">Pilimelia anulata</name>
    <dbReference type="NCBI Taxonomy" id="53371"/>
    <lineage>
        <taxon>Bacteria</taxon>
        <taxon>Bacillati</taxon>
        <taxon>Actinomycetota</taxon>
        <taxon>Actinomycetes</taxon>
        <taxon>Micromonosporales</taxon>
        <taxon>Micromonosporaceae</taxon>
        <taxon>Pilimelia</taxon>
    </lineage>
</organism>
<name>A0A8J3FEE7_9ACTN</name>
<gene>
    <name evidence="1" type="ORF">GCM10010123_42510</name>
</gene>